<dbReference type="InterPro" id="IPR029035">
    <property type="entry name" value="DHS-like_NAD/FAD-binding_dom"/>
</dbReference>
<dbReference type="EMBL" id="LNQL01000003">
    <property type="protein sequence ID" value="KSU48779.1"/>
    <property type="molecule type" value="Genomic_DNA"/>
</dbReference>
<comment type="caution">
    <text evidence="7">The sequence shown here is derived from an EMBL/GenBank/DDBJ whole genome shotgun (WGS) entry which is preliminary data.</text>
</comment>
<feature type="domain" description="Thiamine pyrophosphate enzyme TPP-binding" evidence="5">
    <location>
        <begin position="377"/>
        <end position="523"/>
    </location>
</feature>
<dbReference type="InterPro" id="IPR012001">
    <property type="entry name" value="Thiamin_PyroP_enz_TPP-bd_dom"/>
</dbReference>
<evidence type="ECO:0000256" key="2">
    <source>
        <dbReference type="ARBA" id="ARBA00023052"/>
    </source>
</evidence>
<dbReference type="GO" id="GO:0003984">
    <property type="term" value="F:acetolactate synthase activity"/>
    <property type="evidence" value="ECO:0007669"/>
    <property type="project" value="TreeGrafter"/>
</dbReference>
<feature type="domain" description="Thiamine pyrophosphate enzyme central" evidence="4">
    <location>
        <begin position="192"/>
        <end position="320"/>
    </location>
</feature>
<evidence type="ECO:0000259" key="5">
    <source>
        <dbReference type="Pfam" id="PF02775"/>
    </source>
</evidence>
<evidence type="ECO:0000256" key="3">
    <source>
        <dbReference type="RuleBase" id="RU362132"/>
    </source>
</evidence>
<name>A0A0V8GEU0_9BACL</name>
<dbReference type="PANTHER" id="PTHR18968:SF129">
    <property type="entry name" value="ACETOLACTATE SYNTHASE"/>
    <property type="match status" value="1"/>
</dbReference>
<sequence length="542" mass="59619">MNAADWFVQCLEAEGVTHIFGVPGEENITLLESLSRSSITFITTRHETNAAFMAAMFGRLSGRPGVCLSTLGPGATNMMTGIASATMDHSPVVAITGQGATARQHKASHQMFDLVDLYRPVTKSSTSVLSAEVIPEIVRRAFATAKSEKPGATHISFPEDIAKQERDQAATPLQQDSTPTHLHSLTIDDPDALRLIERAKRPVIIAGFGIHRQQALDAFRAFVEKLQAPVVETMMGKGAISLHHPLAAHTIGLPDVDYNQRILDASDLIITVGYDITELPPQKWNPKKTPIVHLDTNPHEIDAYYPVVANVVGPLVDMLTVLTPLLPERAWNDWQQDRDKLRDEIQETYSLALPLHPQSIVRELERTVGEDGMVFSDVGAHKVWLARHYQTTRPDQLFISNGFASMGYGLSSALAAKLLYPDRRIVCAAGDGAFLMNGQDLETAVRLKLPLVVLIWRDGTYGLIEWKQQQAFGRSSYITFDNPDLVQLAHAFGALGLRVGEHGSLAHCLDQAFASDGPVLIDCPVDYRENLKLSERLRTYGG</sequence>
<keyword evidence="2 3" id="KW-0786">Thiamine pyrophosphate</keyword>
<dbReference type="Pfam" id="PF02776">
    <property type="entry name" value="TPP_enzyme_N"/>
    <property type="match status" value="1"/>
</dbReference>
<dbReference type="InterPro" id="IPR029061">
    <property type="entry name" value="THDP-binding"/>
</dbReference>
<dbReference type="OrthoDB" id="4494979at2"/>
<dbReference type="GO" id="GO:0005948">
    <property type="term" value="C:acetolactate synthase complex"/>
    <property type="evidence" value="ECO:0007669"/>
    <property type="project" value="TreeGrafter"/>
</dbReference>
<dbReference type="GO" id="GO:0009097">
    <property type="term" value="P:isoleucine biosynthetic process"/>
    <property type="evidence" value="ECO:0007669"/>
    <property type="project" value="TreeGrafter"/>
</dbReference>
<accession>A0A0V8GEU0</accession>
<dbReference type="SUPFAM" id="SSF52518">
    <property type="entry name" value="Thiamin diphosphate-binding fold (THDP-binding)"/>
    <property type="match status" value="2"/>
</dbReference>
<dbReference type="Pfam" id="PF02775">
    <property type="entry name" value="TPP_enzyme_C"/>
    <property type="match status" value="1"/>
</dbReference>
<dbReference type="Gene3D" id="3.40.50.1220">
    <property type="entry name" value="TPP-binding domain"/>
    <property type="match status" value="1"/>
</dbReference>
<evidence type="ECO:0000313" key="8">
    <source>
        <dbReference type="Proteomes" id="UP000053797"/>
    </source>
</evidence>
<dbReference type="RefSeq" id="WP_058265488.1">
    <property type="nucleotide sequence ID" value="NZ_FMYN01000003.1"/>
</dbReference>
<dbReference type="GO" id="GO:0050660">
    <property type="term" value="F:flavin adenine dinucleotide binding"/>
    <property type="evidence" value="ECO:0007669"/>
    <property type="project" value="TreeGrafter"/>
</dbReference>
<dbReference type="InterPro" id="IPR012000">
    <property type="entry name" value="Thiamin_PyroP_enz_cen_dom"/>
</dbReference>
<dbReference type="InterPro" id="IPR011766">
    <property type="entry name" value="TPP_enzyme_TPP-bd"/>
</dbReference>
<proteinExistence type="inferred from homology"/>
<comment type="similarity">
    <text evidence="1 3">Belongs to the TPP enzyme family.</text>
</comment>
<protein>
    <submittedName>
        <fullName evidence="7">Thiamine pyrophosphate-binding protein</fullName>
    </submittedName>
</protein>
<dbReference type="InterPro" id="IPR045229">
    <property type="entry name" value="TPP_enz"/>
</dbReference>
<dbReference type="PANTHER" id="PTHR18968">
    <property type="entry name" value="THIAMINE PYROPHOSPHATE ENZYMES"/>
    <property type="match status" value="1"/>
</dbReference>
<evidence type="ECO:0000259" key="4">
    <source>
        <dbReference type="Pfam" id="PF00205"/>
    </source>
</evidence>
<dbReference type="Gene3D" id="3.40.50.970">
    <property type="match status" value="2"/>
</dbReference>
<evidence type="ECO:0000259" key="6">
    <source>
        <dbReference type="Pfam" id="PF02776"/>
    </source>
</evidence>
<dbReference type="GO" id="GO:0000287">
    <property type="term" value="F:magnesium ion binding"/>
    <property type="evidence" value="ECO:0007669"/>
    <property type="project" value="InterPro"/>
</dbReference>
<dbReference type="GO" id="GO:0030976">
    <property type="term" value="F:thiamine pyrophosphate binding"/>
    <property type="evidence" value="ECO:0007669"/>
    <property type="project" value="InterPro"/>
</dbReference>
<reference evidence="7 8" key="1">
    <citation type="journal article" date="2015" name="Int. J. Syst. Evol. Microbiol.">
        <title>Exiguobacterium enclense sp. nov., isolated from sediment.</title>
        <authorList>
            <person name="Dastager S.G."/>
            <person name="Mawlankar R."/>
            <person name="Sonalkar V.V."/>
            <person name="Thorat M.N."/>
            <person name="Mual P."/>
            <person name="Verma A."/>
            <person name="Krishnamurthi S."/>
            <person name="Tang S.K."/>
            <person name="Li W.J."/>
        </authorList>
    </citation>
    <scope>NUCLEOTIDE SEQUENCE [LARGE SCALE GENOMIC DNA]</scope>
    <source>
        <strain evidence="7 8">NIO-1109</strain>
    </source>
</reference>
<dbReference type="NCBIfam" id="NF006187">
    <property type="entry name" value="PRK08322.1"/>
    <property type="match status" value="1"/>
</dbReference>
<evidence type="ECO:0000313" key="7">
    <source>
        <dbReference type="EMBL" id="KSU48779.1"/>
    </source>
</evidence>
<dbReference type="FunFam" id="3.40.50.970:FF:000007">
    <property type="entry name" value="Acetolactate synthase"/>
    <property type="match status" value="1"/>
</dbReference>
<dbReference type="SUPFAM" id="SSF52467">
    <property type="entry name" value="DHS-like NAD/FAD-binding domain"/>
    <property type="match status" value="1"/>
</dbReference>
<dbReference type="Pfam" id="PF00205">
    <property type="entry name" value="TPP_enzyme_M"/>
    <property type="match status" value="1"/>
</dbReference>
<gene>
    <name evidence="7" type="ORF">AS033_10645</name>
</gene>
<organism evidence="7 8">
    <name type="scientific">Exiguobacterium indicum</name>
    <dbReference type="NCBI Taxonomy" id="296995"/>
    <lineage>
        <taxon>Bacteria</taxon>
        <taxon>Bacillati</taxon>
        <taxon>Bacillota</taxon>
        <taxon>Bacilli</taxon>
        <taxon>Bacillales</taxon>
        <taxon>Bacillales Family XII. Incertae Sedis</taxon>
        <taxon>Exiguobacterium</taxon>
    </lineage>
</organism>
<feature type="domain" description="Thiamine pyrophosphate enzyme N-terminal TPP-binding" evidence="6">
    <location>
        <begin position="1"/>
        <end position="115"/>
    </location>
</feature>
<dbReference type="GO" id="GO:0009099">
    <property type="term" value="P:L-valine biosynthetic process"/>
    <property type="evidence" value="ECO:0007669"/>
    <property type="project" value="TreeGrafter"/>
</dbReference>
<dbReference type="Proteomes" id="UP000053797">
    <property type="component" value="Unassembled WGS sequence"/>
</dbReference>
<evidence type="ECO:0000256" key="1">
    <source>
        <dbReference type="ARBA" id="ARBA00007812"/>
    </source>
</evidence>
<dbReference type="AlphaFoldDB" id="A0A0V8GEU0"/>
<dbReference type="CDD" id="cd07035">
    <property type="entry name" value="TPP_PYR_POX_like"/>
    <property type="match status" value="1"/>
</dbReference>